<name>A0ABP0LVH6_9DINO</name>
<comment type="caution">
    <text evidence="2">The sequence shown here is derived from an EMBL/GenBank/DDBJ whole genome shotgun (WGS) entry which is preliminary data.</text>
</comment>
<evidence type="ECO:0000256" key="1">
    <source>
        <dbReference type="SAM" id="MobiDB-lite"/>
    </source>
</evidence>
<organism evidence="2 3">
    <name type="scientific">Durusdinium trenchii</name>
    <dbReference type="NCBI Taxonomy" id="1381693"/>
    <lineage>
        <taxon>Eukaryota</taxon>
        <taxon>Sar</taxon>
        <taxon>Alveolata</taxon>
        <taxon>Dinophyceae</taxon>
        <taxon>Suessiales</taxon>
        <taxon>Symbiodiniaceae</taxon>
        <taxon>Durusdinium</taxon>
    </lineage>
</organism>
<reference evidence="2 3" key="1">
    <citation type="submission" date="2024-02" db="EMBL/GenBank/DDBJ databases">
        <authorList>
            <person name="Chen Y."/>
            <person name="Shah S."/>
            <person name="Dougan E. K."/>
            <person name="Thang M."/>
            <person name="Chan C."/>
        </authorList>
    </citation>
    <scope>NUCLEOTIDE SEQUENCE [LARGE SCALE GENOMIC DNA]</scope>
</reference>
<evidence type="ECO:0000313" key="2">
    <source>
        <dbReference type="EMBL" id="CAK9042617.1"/>
    </source>
</evidence>
<feature type="compositionally biased region" description="Low complexity" evidence="1">
    <location>
        <begin position="57"/>
        <end position="69"/>
    </location>
</feature>
<gene>
    <name evidence="2" type="ORF">SCF082_LOCUS24499</name>
</gene>
<protein>
    <submittedName>
        <fullName evidence="2">Uncharacterized protein</fullName>
    </submittedName>
</protein>
<keyword evidence="3" id="KW-1185">Reference proteome</keyword>
<feature type="non-terminal residue" evidence="2">
    <location>
        <position position="1"/>
    </location>
</feature>
<feature type="compositionally biased region" description="Low complexity" evidence="1">
    <location>
        <begin position="1"/>
        <end position="11"/>
    </location>
</feature>
<proteinExistence type="predicted"/>
<sequence length="206" mass="22005">VRVVVDSPSTDVEVEVVVHEKEGAGSSSAAGPMETQPSEKKGSGRKGKKGYESHSMSAPSAAAASSSPPDDQVDWSVIEGGECGNPLVEADDGVSVESEDGIEPPFGFQPQLPPTPPSVDDPGPDYYMMVKSGTRLHRGSCGFIEKKKNSQTTMKVHLCPGCLSAGVNRGDRMKFDFEHPAFVHKPGGRCEHIQTKRVVELCKQCH</sequence>
<dbReference type="Proteomes" id="UP001642464">
    <property type="component" value="Unassembled WGS sequence"/>
</dbReference>
<feature type="region of interest" description="Disordered" evidence="1">
    <location>
        <begin position="1"/>
        <end position="75"/>
    </location>
</feature>
<accession>A0ABP0LVH6</accession>
<evidence type="ECO:0000313" key="3">
    <source>
        <dbReference type="Proteomes" id="UP001642464"/>
    </source>
</evidence>
<dbReference type="EMBL" id="CAXAMM010018056">
    <property type="protein sequence ID" value="CAK9042617.1"/>
    <property type="molecule type" value="Genomic_DNA"/>
</dbReference>